<comment type="similarity">
    <text evidence="2">Belongs to the auxin efflux carrier (TC 2.A.69) family.</text>
</comment>
<evidence type="ECO:0000256" key="6">
    <source>
        <dbReference type="ARBA" id="ARBA00022989"/>
    </source>
</evidence>
<feature type="transmembrane region" description="Helical" evidence="8">
    <location>
        <begin position="162"/>
        <end position="180"/>
    </location>
</feature>
<feature type="transmembrane region" description="Helical" evidence="8">
    <location>
        <begin position="233"/>
        <end position="251"/>
    </location>
</feature>
<keyword evidence="6 8" id="KW-1133">Transmembrane helix</keyword>
<dbReference type="RefSeq" id="WP_323574613.1">
    <property type="nucleotide sequence ID" value="NZ_JAYGJQ010000001.1"/>
</dbReference>
<feature type="transmembrane region" description="Helical" evidence="8">
    <location>
        <begin position="61"/>
        <end position="79"/>
    </location>
</feature>
<keyword evidence="10" id="KW-1185">Reference proteome</keyword>
<keyword evidence="4" id="KW-1003">Cell membrane</keyword>
<proteinExistence type="inferred from homology"/>
<dbReference type="Pfam" id="PF03547">
    <property type="entry name" value="Mem_trans"/>
    <property type="match status" value="1"/>
</dbReference>
<protein>
    <submittedName>
        <fullName evidence="9">AEC family transporter</fullName>
    </submittedName>
</protein>
<feature type="transmembrane region" description="Helical" evidence="8">
    <location>
        <begin position="133"/>
        <end position="150"/>
    </location>
</feature>
<feature type="transmembrane region" description="Helical" evidence="8">
    <location>
        <begin position="200"/>
        <end position="221"/>
    </location>
</feature>
<evidence type="ECO:0000256" key="4">
    <source>
        <dbReference type="ARBA" id="ARBA00022475"/>
    </source>
</evidence>
<evidence type="ECO:0000313" key="10">
    <source>
        <dbReference type="Proteomes" id="UP001302274"/>
    </source>
</evidence>
<accession>A0ABU5VRY4</accession>
<evidence type="ECO:0000313" key="9">
    <source>
        <dbReference type="EMBL" id="MEA9355124.1"/>
    </source>
</evidence>
<feature type="transmembrane region" description="Helical" evidence="8">
    <location>
        <begin position="91"/>
        <end position="113"/>
    </location>
</feature>
<sequence length="312" mass="34496">MTNFIVIFICLIAGILCKRLRQFPHQTPQAFNAFIVYITLPALVFSQVPRMLVNLDFSGNWWLPVSMAWICFVFSYFIFSFIGKKLQWRDATIGALILTAGLGNTSFVGIPLLEALIGKEAVPVGILIDQAGSFLVLSTLGIVVAALYSGAKITPAFIGKRVFTFPPFIALLLTIVWFIFFGRANPTSLDAIYPSMEKIAATLVPLALFSVGYQLHFDLAVFKKRWIPLTLGLVFKLLIFPAFFAFFYLKLLGGNDLATHVVVLESAMATMITAAVVANEFNLDSEISNLMVGVSIPLSLITVPLWKYFLGF</sequence>
<dbReference type="Gene3D" id="1.20.1530.20">
    <property type="match status" value="1"/>
</dbReference>
<evidence type="ECO:0000256" key="1">
    <source>
        <dbReference type="ARBA" id="ARBA00004651"/>
    </source>
</evidence>
<dbReference type="EMBL" id="JAYGJQ010000001">
    <property type="protein sequence ID" value="MEA9355124.1"/>
    <property type="molecule type" value="Genomic_DNA"/>
</dbReference>
<comment type="caution">
    <text evidence="9">The sequence shown here is derived from an EMBL/GenBank/DDBJ whole genome shotgun (WGS) entry which is preliminary data.</text>
</comment>
<dbReference type="InterPro" id="IPR004776">
    <property type="entry name" value="Mem_transp_PIN-like"/>
</dbReference>
<dbReference type="PANTHER" id="PTHR36838">
    <property type="entry name" value="AUXIN EFFLUX CARRIER FAMILY PROTEIN"/>
    <property type="match status" value="1"/>
</dbReference>
<feature type="transmembrane region" description="Helical" evidence="8">
    <location>
        <begin position="257"/>
        <end position="278"/>
    </location>
</feature>
<evidence type="ECO:0000256" key="3">
    <source>
        <dbReference type="ARBA" id="ARBA00022448"/>
    </source>
</evidence>
<evidence type="ECO:0000256" key="8">
    <source>
        <dbReference type="SAM" id="Phobius"/>
    </source>
</evidence>
<dbReference type="InterPro" id="IPR038770">
    <property type="entry name" value="Na+/solute_symporter_sf"/>
</dbReference>
<keyword evidence="7 8" id="KW-0472">Membrane</keyword>
<evidence type="ECO:0000256" key="7">
    <source>
        <dbReference type="ARBA" id="ARBA00023136"/>
    </source>
</evidence>
<evidence type="ECO:0000256" key="5">
    <source>
        <dbReference type="ARBA" id="ARBA00022692"/>
    </source>
</evidence>
<keyword evidence="5 8" id="KW-0812">Transmembrane</keyword>
<dbReference type="Proteomes" id="UP001302274">
    <property type="component" value="Unassembled WGS sequence"/>
</dbReference>
<gene>
    <name evidence="9" type="ORF">SHI21_02880</name>
</gene>
<reference evidence="9 10" key="1">
    <citation type="submission" date="2023-11" db="EMBL/GenBank/DDBJ databases">
        <title>A Novel Polar Bacteriovorax (B. antarcticus) Isolated from the Biocrust in Antarctica.</title>
        <authorList>
            <person name="Mun W."/>
            <person name="Choi S.Y."/>
            <person name="Mitchell R.J."/>
        </authorList>
    </citation>
    <scope>NUCLEOTIDE SEQUENCE [LARGE SCALE GENOMIC DNA]</scope>
    <source>
        <strain evidence="9 10">PP10</strain>
    </source>
</reference>
<evidence type="ECO:0000256" key="2">
    <source>
        <dbReference type="ARBA" id="ARBA00010145"/>
    </source>
</evidence>
<organism evidence="9 10">
    <name type="scientific">Bacteriovorax antarcticus</name>
    <dbReference type="NCBI Taxonomy" id="3088717"/>
    <lineage>
        <taxon>Bacteria</taxon>
        <taxon>Pseudomonadati</taxon>
        <taxon>Bdellovibrionota</taxon>
        <taxon>Bacteriovoracia</taxon>
        <taxon>Bacteriovoracales</taxon>
        <taxon>Bacteriovoracaceae</taxon>
        <taxon>Bacteriovorax</taxon>
    </lineage>
</organism>
<feature type="transmembrane region" description="Helical" evidence="8">
    <location>
        <begin position="290"/>
        <end position="309"/>
    </location>
</feature>
<comment type="subcellular location">
    <subcellularLocation>
        <location evidence="1">Cell membrane</location>
        <topology evidence="1">Multi-pass membrane protein</topology>
    </subcellularLocation>
</comment>
<keyword evidence="3" id="KW-0813">Transport</keyword>
<dbReference type="PANTHER" id="PTHR36838:SF1">
    <property type="entry name" value="SLR1864 PROTEIN"/>
    <property type="match status" value="1"/>
</dbReference>
<name>A0ABU5VRY4_9BACT</name>